<keyword evidence="2 9" id="KW-1003">Cell membrane</keyword>
<keyword evidence="5 9" id="KW-0812">Transmembrane</keyword>
<dbReference type="PANTHER" id="PTHR35851:SF1">
    <property type="entry name" value="CELL DIVISION PROTEIN FTSQ"/>
    <property type="match status" value="1"/>
</dbReference>
<dbReference type="InterPro" id="IPR005548">
    <property type="entry name" value="Cell_div_FtsQ/DivIB_C"/>
</dbReference>
<evidence type="ECO:0000256" key="9">
    <source>
        <dbReference type="HAMAP-Rule" id="MF_00911"/>
    </source>
</evidence>
<accession>A0A6B8KGT1</accession>
<sequence>MDGGRRFLRSLKEQLYSLLWPALLRPAGAVGAQLPLNPFQPRPAPRFRPPQQPQPEAAPAAPARREGPSALDRLTAFAALPGVGTLGLAILFGGVGWTAVVHNGSYAALVAQGGDPADIVARAIGFPIDAVTISGQQRLREQEILAAAHIDPRKSLLLLDAAEVRRRLIQLPLVKSVRVLKFYPDRLVIALEEREPNALWQRDGKVAVIAADGTVIDELSDDRFLGLPFVVGEGAEKRLPEYKALREGLGDIASRIKAGVLVSGRRWSLMTNNGVEIKLPERDPGAAVGTLTRLQREARILDKDILSIDLRMPGRVAVRLTEDGAAARAAAAPRKPVKSGGHT</sequence>
<feature type="region of interest" description="Disordered" evidence="10">
    <location>
        <begin position="38"/>
        <end position="65"/>
    </location>
</feature>
<evidence type="ECO:0000256" key="5">
    <source>
        <dbReference type="ARBA" id="ARBA00022692"/>
    </source>
</evidence>
<dbReference type="RefSeq" id="WP_136495956.1">
    <property type="nucleotide sequence ID" value="NZ_CP046052.1"/>
</dbReference>
<evidence type="ECO:0000256" key="7">
    <source>
        <dbReference type="ARBA" id="ARBA00023136"/>
    </source>
</evidence>
<evidence type="ECO:0000256" key="6">
    <source>
        <dbReference type="ARBA" id="ARBA00022989"/>
    </source>
</evidence>
<evidence type="ECO:0000256" key="4">
    <source>
        <dbReference type="ARBA" id="ARBA00022618"/>
    </source>
</evidence>
<dbReference type="PROSITE" id="PS51779">
    <property type="entry name" value="POTRA"/>
    <property type="match status" value="1"/>
</dbReference>
<evidence type="ECO:0000259" key="11">
    <source>
        <dbReference type="PROSITE" id="PS51779"/>
    </source>
</evidence>
<proteinExistence type="inferred from homology"/>
<keyword evidence="7 9" id="KW-0472">Membrane</keyword>
<keyword evidence="13" id="KW-1185">Reference proteome</keyword>
<dbReference type="InterPro" id="IPR026579">
    <property type="entry name" value="FtsQ"/>
</dbReference>
<dbReference type="HAMAP" id="MF_00911">
    <property type="entry name" value="FtsQ_subfam"/>
    <property type="match status" value="1"/>
</dbReference>
<dbReference type="GO" id="GO:0090529">
    <property type="term" value="P:cell septum assembly"/>
    <property type="evidence" value="ECO:0007669"/>
    <property type="project" value="InterPro"/>
</dbReference>
<evidence type="ECO:0000313" key="12">
    <source>
        <dbReference type="EMBL" id="QGM45683.1"/>
    </source>
</evidence>
<evidence type="ECO:0000256" key="1">
    <source>
        <dbReference type="ARBA" id="ARBA00004370"/>
    </source>
</evidence>
<dbReference type="Proteomes" id="UP000309061">
    <property type="component" value="Chromosome"/>
</dbReference>
<dbReference type="GO" id="GO:0005886">
    <property type="term" value="C:plasma membrane"/>
    <property type="evidence" value="ECO:0007669"/>
    <property type="project" value="UniProtKB-SubCell"/>
</dbReference>
<dbReference type="Gene3D" id="3.40.50.11690">
    <property type="entry name" value="Cell division protein FtsQ/DivIB"/>
    <property type="match status" value="1"/>
</dbReference>
<keyword evidence="3 9" id="KW-0997">Cell inner membrane</keyword>
<comment type="similarity">
    <text evidence="9">Belongs to the FtsQ/DivIB family. FtsQ subfamily.</text>
</comment>
<dbReference type="OrthoDB" id="9783091at2"/>
<dbReference type="AlphaFoldDB" id="A0A6B8KGT1"/>
<dbReference type="InterPro" id="IPR034746">
    <property type="entry name" value="POTRA"/>
</dbReference>
<dbReference type="InterPro" id="IPR045335">
    <property type="entry name" value="FtsQ_C_sf"/>
</dbReference>
<keyword evidence="6 9" id="KW-1133">Transmembrane helix</keyword>
<protein>
    <recommendedName>
        <fullName evidence="9">Cell division protein FtsQ</fullName>
    </recommendedName>
</protein>
<evidence type="ECO:0000256" key="2">
    <source>
        <dbReference type="ARBA" id="ARBA00022475"/>
    </source>
</evidence>
<dbReference type="EMBL" id="CP046052">
    <property type="protein sequence ID" value="QGM45683.1"/>
    <property type="molecule type" value="Genomic_DNA"/>
</dbReference>
<evidence type="ECO:0000313" key="13">
    <source>
        <dbReference type="Proteomes" id="UP000309061"/>
    </source>
</evidence>
<organism evidence="12 13">
    <name type="scientific">Methylocystis heyeri</name>
    <dbReference type="NCBI Taxonomy" id="391905"/>
    <lineage>
        <taxon>Bacteria</taxon>
        <taxon>Pseudomonadati</taxon>
        <taxon>Pseudomonadota</taxon>
        <taxon>Alphaproteobacteria</taxon>
        <taxon>Hyphomicrobiales</taxon>
        <taxon>Methylocystaceae</taxon>
        <taxon>Methylocystis</taxon>
    </lineage>
</organism>
<gene>
    <name evidence="9" type="primary">ftsQ</name>
    <name evidence="12" type="ORF">H2LOC_008200</name>
</gene>
<evidence type="ECO:0000256" key="3">
    <source>
        <dbReference type="ARBA" id="ARBA00022519"/>
    </source>
</evidence>
<name>A0A6B8KGT1_9HYPH</name>
<feature type="domain" description="POTRA" evidence="11">
    <location>
        <begin position="126"/>
        <end position="194"/>
    </location>
</feature>
<evidence type="ECO:0000256" key="8">
    <source>
        <dbReference type="ARBA" id="ARBA00023306"/>
    </source>
</evidence>
<dbReference type="Gene3D" id="3.10.20.310">
    <property type="entry name" value="membrane protein fhac"/>
    <property type="match status" value="1"/>
</dbReference>
<dbReference type="PANTHER" id="PTHR35851">
    <property type="entry name" value="CELL DIVISION PROTEIN FTSQ"/>
    <property type="match status" value="1"/>
</dbReference>
<keyword evidence="8 9" id="KW-0131">Cell cycle</keyword>
<comment type="subcellular location">
    <subcellularLocation>
        <location evidence="9">Cell inner membrane</location>
        <topology evidence="9">Single-pass type II membrane protein</topology>
    </subcellularLocation>
    <subcellularLocation>
        <location evidence="1">Membrane</location>
    </subcellularLocation>
    <text evidence="9">Localizes to the division septum.</text>
</comment>
<reference evidence="12 13" key="1">
    <citation type="submission" date="2019-11" db="EMBL/GenBank/DDBJ databases">
        <title>The genome sequence of Methylocystis heyeri.</title>
        <authorList>
            <person name="Oshkin I.Y."/>
            <person name="Miroshnikov K."/>
            <person name="Dedysh S.N."/>
        </authorList>
    </citation>
    <scope>NUCLEOTIDE SEQUENCE [LARGE SCALE GENOMIC DNA]</scope>
    <source>
        <strain evidence="12 13">H2</strain>
    </source>
</reference>
<dbReference type="GO" id="GO:0043093">
    <property type="term" value="P:FtsZ-dependent cytokinesis"/>
    <property type="evidence" value="ECO:0007669"/>
    <property type="project" value="UniProtKB-UniRule"/>
</dbReference>
<feature type="compositionally biased region" description="Pro residues" evidence="10">
    <location>
        <begin position="38"/>
        <end position="53"/>
    </location>
</feature>
<dbReference type="Pfam" id="PF03799">
    <property type="entry name" value="FtsQ_DivIB_C"/>
    <property type="match status" value="1"/>
</dbReference>
<dbReference type="InterPro" id="IPR013685">
    <property type="entry name" value="POTRA_FtsQ_type"/>
</dbReference>
<evidence type="ECO:0000256" key="10">
    <source>
        <dbReference type="SAM" id="MobiDB-lite"/>
    </source>
</evidence>
<comment type="function">
    <text evidence="9">Essential cell division protein.</text>
</comment>
<dbReference type="GO" id="GO:0032153">
    <property type="term" value="C:cell division site"/>
    <property type="evidence" value="ECO:0007669"/>
    <property type="project" value="UniProtKB-UniRule"/>
</dbReference>
<dbReference type="KEGG" id="mhey:H2LOC_008200"/>
<dbReference type="Pfam" id="PF08478">
    <property type="entry name" value="POTRA_1"/>
    <property type="match status" value="1"/>
</dbReference>
<keyword evidence="4 9" id="KW-0132">Cell division</keyword>